<proteinExistence type="inferred from homology"/>
<reference evidence="3" key="1">
    <citation type="submission" date="2015-11" db="EMBL/GenBank/DDBJ databases">
        <title>De novo transcriptome assembly of four potential Pierce s Disease insect vectors from Arizona vineyards.</title>
        <authorList>
            <person name="Tassone E.E."/>
        </authorList>
    </citation>
    <scope>NUCLEOTIDE SEQUENCE</scope>
</reference>
<sequence length="372" mass="42111">MEKFYFPVLIIITLSITYSIITTIKRGNYHLNNYYHSRVQSYVLNTSGSLYKTNKLFLSFSIDSHQIRHGLSKPSLSNSELIRLTSYLSPGYLRIGGTDADRLVFKRNNSVSRSRPNSNLQDTFNMSDKKWTEIYRFAELSGFRILFDLNVLLRNGSRWDSSNAKSLLDFSASKGYKVDWQLGNEPNAFQHNFNETVSPFQLAKDFITLRNLLNSYPKYQKALVVGPDVTSPHSSLQEVTMPAEKFLHKFMKSGSVSQPVDAVAWHHYYLHRNASLSDVLSPGVFDTLKQAIDLVKEAVKSWRLLWITESGSVCGGGVPGLSNRFASSFLLLDKLGLAAREGVALVVRQSLYAGHYALIDRTTLRPNPLFFN</sequence>
<dbReference type="GO" id="GO:0005615">
    <property type="term" value="C:extracellular space"/>
    <property type="evidence" value="ECO:0007669"/>
    <property type="project" value="TreeGrafter"/>
</dbReference>
<evidence type="ECO:0008006" key="4">
    <source>
        <dbReference type="Google" id="ProtNLM"/>
    </source>
</evidence>
<name>A0A1B6HW10_9HEMI</name>
<evidence type="ECO:0000256" key="2">
    <source>
        <dbReference type="SAM" id="Phobius"/>
    </source>
</evidence>
<keyword evidence="2" id="KW-0472">Membrane</keyword>
<dbReference type="AlphaFoldDB" id="A0A1B6HW10"/>
<accession>A0A1B6HW10</accession>
<dbReference type="Gene3D" id="3.20.20.80">
    <property type="entry name" value="Glycosidases"/>
    <property type="match status" value="1"/>
</dbReference>
<dbReference type="InterPro" id="IPR005199">
    <property type="entry name" value="Glyco_hydro_79"/>
</dbReference>
<keyword evidence="2" id="KW-1133">Transmembrane helix</keyword>
<dbReference type="GO" id="GO:0016020">
    <property type="term" value="C:membrane"/>
    <property type="evidence" value="ECO:0007669"/>
    <property type="project" value="InterPro"/>
</dbReference>
<feature type="transmembrane region" description="Helical" evidence="2">
    <location>
        <begin position="6"/>
        <end position="24"/>
    </location>
</feature>
<evidence type="ECO:0000256" key="1">
    <source>
        <dbReference type="ARBA" id="ARBA00009800"/>
    </source>
</evidence>
<dbReference type="GO" id="GO:0031012">
    <property type="term" value="C:extracellular matrix"/>
    <property type="evidence" value="ECO:0007669"/>
    <property type="project" value="TreeGrafter"/>
</dbReference>
<dbReference type="PANTHER" id="PTHR46145:SF4">
    <property type="entry name" value="HEPARANASE"/>
    <property type="match status" value="1"/>
</dbReference>
<dbReference type="Pfam" id="PF03662">
    <property type="entry name" value="Glyco_hydro_79n"/>
    <property type="match status" value="1"/>
</dbReference>
<dbReference type="EMBL" id="GECU01028834">
    <property type="protein sequence ID" value="JAS78872.1"/>
    <property type="molecule type" value="Transcribed_RNA"/>
</dbReference>
<gene>
    <name evidence="3" type="ORF">g.11362</name>
</gene>
<keyword evidence="2" id="KW-0812">Transmembrane</keyword>
<dbReference type="GO" id="GO:0016798">
    <property type="term" value="F:hydrolase activity, acting on glycosyl bonds"/>
    <property type="evidence" value="ECO:0007669"/>
    <property type="project" value="InterPro"/>
</dbReference>
<comment type="similarity">
    <text evidence="1">Belongs to the glycosyl hydrolase 79 family.</text>
</comment>
<dbReference type="SUPFAM" id="SSF51445">
    <property type="entry name" value="(Trans)glycosidases"/>
    <property type="match status" value="1"/>
</dbReference>
<protein>
    <recommendedName>
        <fullName evidence="4">Heparanase</fullName>
    </recommendedName>
</protein>
<organism evidence="3">
    <name type="scientific">Homalodisca liturata</name>
    <dbReference type="NCBI Taxonomy" id="320908"/>
    <lineage>
        <taxon>Eukaryota</taxon>
        <taxon>Metazoa</taxon>
        <taxon>Ecdysozoa</taxon>
        <taxon>Arthropoda</taxon>
        <taxon>Hexapoda</taxon>
        <taxon>Insecta</taxon>
        <taxon>Pterygota</taxon>
        <taxon>Neoptera</taxon>
        <taxon>Paraneoptera</taxon>
        <taxon>Hemiptera</taxon>
        <taxon>Auchenorrhyncha</taxon>
        <taxon>Membracoidea</taxon>
        <taxon>Cicadellidae</taxon>
        <taxon>Cicadellinae</taxon>
        <taxon>Proconiini</taxon>
        <taxon>Homalodisca</taxon>
    </lineage>
</organism>
<dbReference type="PANTHER" id="PTHR46145">
    <property type="entry name" value="HEPARANASE"/>
    <property type="match status" value="1"/>
</dbReference>
<evidence type="ECO:0000313" key="3">
    <source>
        <dbReference type="EMBL" id="JAS78872.1"/>
    </source>
</evidence>
<dbReference type="InterPro" id="IPR017853">
    <property type="entry name" value="GH"/>
</dbReference>